<comment type="caution">
    <text evidence="2">The sequence shown here is derived from an EMBL/GenBank/DDBJ whole genome shotgun (WGS) entry which is preliminary data.</text>
</comment>
<organism evidence="2 3">
    <name type="scientific">Truncatella angustata</name>
    <dbReference type="NCBI Taxonomy" id="152316"/>
    <lineage>
        <taxon>Eukaryota</taxon>
        <taxon>Fungi</taxon>
        <taxon>Dikarya</taxon>
        <taxon>Ascomycota</taxon>
        <taxon>Pezizomycotina</taxon>
        <taxon>Sordariomycetes</taxon>
        <taxon>Xylariomycetidae</taxon>
        <taxon>Amphisphaeriales</taxon>
        <taxon>Sporocadaceae</taxon>
        <taxon>Truncatella</taxon>
    </lineage>
</organism>
<dbReference type="Proteomes" id="UP000758603">
    <property type="component" value="Unassembled WGS sequence"/>
</dbReference>
<evidence type="ECO:0000313" key="3">
    <source>
        <dbReference type="Proteomes" id="UP000758603"/>
    </source>
</evidence>
<feature type="domain" description="Heterokaryon incompatibility" evidence="1">
    <location>
        <begin position="76"/>
        <end position="238"/>
    </location>
</feature>
<evidence type="ECO:0000313" key="2">
    <source>
        <dbReference type="EMBL" id="KAH6655820.1"/>
    </source>
</evidence>
<dbReference type="Pfam" id="PF06985">
    <property type="entry name" value="HET"/>
    <property type="match status" value="1"/>
</dbReference>
<keyword evidence="3" id="KW-1185">Reference proteome</keyword>
<sequence length="648" mass="74181">MDDLKDSLTQIIKRERESLISLLLEIQKRKVKRKVERADFLLNFLNKLECFHFGRCDNGGPILLRRWINALENGDYVALSYTWSPSDDEGNTSGRYYVENRSKKVAFPSPVRDSIFQRIAKYMRHEKVDLLWIDRHSIPQKPQEGHASYRQKTAGIQSMDWVYRLSNHPVALLGRSLSTKHEMCLLHGVLTGKYIRLIEQEASFELSVNCHLEASQALKLLYDITNDLWWQRAWTFQENYKGGEAMKLLISHLRSWEPLKRQYVVFGDIPGELCIESSNFSRQITRFCLAFRRNGLSTSKRRRINSILSRAGRYTILLDETQTLTAAIVADVLARDVKEPCDRLPIIANCCEYPVRLDTQKLLQNKHSLSLSILTTCLLNGEILRNGPLEEYSSDTTISGFLKRHLLSRSCPTQIGRTLAFNQGSRFNTVKLTEAGITTMGHLWEVDSAIQTAGLGPEAPTRTHNRGDIGLNEYRCLTQLCDELQARSENAIAKELRRYLQLDSKGKRPFQIGEDYMILMAAEVAAAIGDGKAIRLGRIWDPKGHSYPCTALFVWDEDDLKPQQHESAFVFTSLQPKFLSFNNYDASDVHRHVSLEVNIRQEQESTGTTVNTPHLYVQRAVFGMCFFSGVPKVEVMFPWPSNFKHIGQ</sequence>
<protein>
    <recommendedName>
        <fullName evidence="1">Heterokaryon incompatibility domain-containing protein</fullName>
    </recommendedName>
</protein>
<evidence type="ECO:0000259" key="1">
    <source>
        <dbReference type="Pfam" id="PF06985"/>
    </source>
</evidence>
<dbReference type="RefSeq" id="XP_045960085.1">
    <property type="nucleotide sequence ID" value="XM_046099907.1"/>
</dbReference>
<name>A0A9P8UPH6_9PEZI</name>
<dbReference type="PANTHER" id="PTHR24148:SF64">
    <property type="entry name" value="HETEROKARYON INCOMPATIBILITY DOMAIN-CONTAINING PROTEIN"/>
    <property type="match status" value="1"/>
</dbReference>
<gene>
    <name evidence="2" type="ORF">BKA67DRAFT_534729</name>
</gene>
<dbReference type="GeneID" id="70128799"/>
<dbReference type="PANTHER" id="PTHR24148">
    <property type="entry name" value="ANKYRIN REPEAT DOMAIN-CONTAINING PROTEIN 39 HOMOLOG-RELATED"/>
    <property type="match status" value="1"/>
</dbReference>
<dbReference type="EMBL" id="JAGPXC010000003">
    <property type="protein sequence ID" value="KAH6655820.1"/>
    <property type="molecule type" value="Genomic_DNA"/>
</dbReference>
<accession>A0A9P8UPH6</accession>
<dbReference type="InterPro" id="IPR010730">
    <property type="entry name" value="HET"/>
</dbReference>
<dbReference type="AlphaFoldDB" id="A0A9P8UPH6"/>
<proteinExistence type="predicted"/>
<dbReference type="InterPro" id="IPR052895">
    <property type="entry name" value="HetReg/Transcr_Mod"/>
</dbReference>
<reference evidence="2" key="1">
    <citation type="journal article" date="2021" name="Nat. Commun.">
        <title>Genetic determinants of endophytism in the Arabidopsis root mycobiome.</title>
        <authorList>
            <person name="Mesny F."/>
            <person name="Miyauchi S."/>
            <person name="Thiergart T."/>
            <person name="Pickel B."/>
            <person name="Atanasova L."/>
            <person name="Karlsson M."/>
            <person name="Huettel B."/>
            <person name="Barry K.W."/>
            <person name="Haridas S."/>
            <person name="Chen C."/>
            <person name="Bauer D."/>
            <person name="Andreopoulos W."/>
            <person name="Pangilinan J."/>
            <person name="LaButti K."/>
            <person name="Riley R."/>
            <person name="Lipzen A."/>
            <person name="Clum A."/>
            <person name="Drula E."/>
            <person name="Henrissat B."/>
            <person name="Kohler A."/>
            <person name="Grigoriev I.V."/>
            <person name="Martin F.M."/>
            <person name="Hacquard S."/>
        </authorList>
    </citation>
    <scope>NUCLEOTIDE SEQUENCE</scope>
    <source>
        <strain evidence="2">MPI-SDFR-AT-0073</strain>
    </source>
</reference>
<dbReference type="OrthoDB" id="270167at2759"/>